<reference evidence="5 6" key="1">
    <citation type="submission" date="2018-07" db="EMBL/GenBank/DDBJ databases">
        <title>Motiliproteus coralliicola sp. nov., a bacterium isolated from Coral.</title>
        <authorList>
            <person name="Wang G."/>
        </authorList>
    </citation>
    <scope>NUCLEOTIDE SEQUENCE [LARGE SCALE GENOMIC DNA]</scope>
    <source>
        <strain evidence="5 6">C34</strain>
    </source>
</reference>
<dbReference type="PANTHER" id="PTHR46268:SF27">
    <property type="entry name" value="UNIVERSAL STRESS PROTEIN RV2623"/>
    <property type="match status" value="1"/>
</dbReference>
<gene>
    <name evidence="5" type="ORF">DV711_00065</name>
</gene>
<keyword evidence="2" id="KW-0547">Nucleotide-binding</keyword>
<protein>
    <submittedName>
        <fullName evidence="5">Universal stress protein</fullName>
    </submittedName>
</protein>
<dbReference type="InterPro" id="IPR006016">
    <property type="entry name" value="UspA"/>
</dbReference>
<comment type="caution">
    <text evidence="5">The sequence shown here is derived from an EMBL/GenBank/DDBJ whole genome shotgun (WGS) entry which is preliminary data.</text>
</comment>
<dbReference type="Proteomes" id="UP000253769">
    <property type="component" value="Unassembled WGS sequence"/>
</dbReference>
<feature type="domain" description="UspA" evidence="4">
    <location>
        <begin position="6"/>
        <end position="160"/>
    </location>
</feature>
<dbReference type="PANTHER" id="PTHR46268">
    <property type="entry name" value="STRESS RESPONSE PROTEIN NHAX"/>
    <property type="match status" value="1"/>
</dbReference>
<dbReference type="PRINTS" id="PR01438">
    <property type="entry name" value="UNVRSLSTRESS"/>
</dbReference>
<evidence type="ECO:0000313" key="5">
    <source>
        <dbReference type="EMBL" id="RDE24040.1"/>
    </source>
</evidence>
<evidence type="ECO:0000259" key="4">
    <source>
        <dbReference type="Pfam" id="PF00582"/>
    </source>
</evidence>
<keyword evidence="3" id="KW-0067">ATP-binding</keyword>
<dbReference type="InterPro" id="IPR006015">
    <property type="entry name" value="Universal_stress_UspA"/>
</dbReference>
<evidence type="ECO:0000313" key="6">
    <source>
        <dbReference type="Proteomes" id="UP000253769"/>
    </source>
</evidence>
<dbReference type="InterPro" id="IPR014729">
    <property type="entry name" value="Rossmann-like_a/b/a_fold"/>
</dbReference>
<dbReference type="EMBL" id="QQOH01000001">
    <property type="protein sequence ID" value="RDE24040.1"/>
    <property type="molecule type" value="Genomic_DNA"/>
</dbReference>
<keyword evidence="6" id="KW-1185">Reference proteome</keyword>
<dbReference type="CDD" id="cd00293">
    <property type="entry name" value="USP-like"/>
    <property type="match status" value="1"/>
</dbReference>
<evidence type="ECO:0000256" key="3">
    <source>
        <dbReference type="ARBA" id="ARBA00022840"/>
    </source>
</evidence>
<dbReference type="Gene3D" id="3.40.50.620">
    <property type="entry name" value="HUPs"/>
    <property type="match status" value="1"/>
</dbReference>
<organism evidence="5 6">
    <name type="scientific">Motiliproteus coralliicola</name>
    <dbReference type="NCBI Taxonomy" id="2283196"/>
    <lineage>
        <taxon>Bacteria</taxon>
        <taxon>Pseudomonadati</taxon>
        <taxon>Pseudomonadota</taxon>
        <taxon>Gammaproteobacteria</taxon>
        <taxon>Oceanospirillales</taxon>
        <taxon>Oceanospirillaceae</taxon>
        <taxon>Motiliproteus</taxon>
    </lineage>
</organism>
<dbReference type="SUPFAM" id="SSF52402">
    <property type="entry name" value="Adenine nucleotide alpha hydrolases-like"/>
    <property type="match status" value="1"/>
</dbReference>
<dbReference type="RefSeq" id="WP_114693621.1">
    <property type="nucleotide sequence ID" value="NZ_QQOH01000001.1"/>
</dbReference>
<proteinExistence type="inferred from homology"/>
<dbReference type="AlphaFoldDB" id="A0A369WPN8"/>
<accession>A0A369WPN8</accession>
<comment type="similarity">
    <text evidence="1">Belongs to the universal stress protein A family.</text>
</comment>
<sequence>MLFPEIKQILYCTDLSKNASYAFKYAAYLSGKTGAKVHILHVVEKLSNDARITLKTYVMDSTSRDDFLNHRIDHAKDLLKHRQDYFWDVLAPSHKELREQVASVDVVEHYPAETILRRSKELNVDLIVMGAHEKGIMHTFLGSVAKNVLRHSRIPTMVVPIPEKEELKRQKEQRKKQNKG</sequence>
<evidence type="ECO:0000256" key="2">
    <source>
        <dbReference type="ARBA" id="ARBA00022741"/>
    </source>
</evidence>
<dbReference type="Pfam" id="PF00582">
    <property type="entry name" value="Usp"/>
    <property type="match status" value="1"/>
</dbReference>
<dbReference type="OrthoDB" id="5877096at2"/>
<evidence type="ECO:0000256" key="1">
    <source>
        <dbReference type="ARBA" id="ARBA00008791"/>
    </source>
</evidence>
<dbReference type="GO" id="GO:0005524">
    <property type="term" value="F:ATP binding"/>
    <property type="evidence" value="ECO:0007669"/>
    <property type="project" value="UniProtKB-KW"/>
</dbReference>
<name>A0A369WPN8_9GAMM</name>